<dbReference type="GO" id="GO:0006351">
    <property type="term" value="P:DNA-templated transcription"/>
    <property type="evidence" value="ECO:0007669"/>
    <property type="project" value="InterPro"/>
</dbReference>
<comment type="caution">
    <text evidence="4">The sequence shown here is derived from an EMBL/GenBank/DDBJ whole genome shotgun (WGS) entry which is preliminary data.</text>
</comment>
<evidence type="ECO:0000313" key="5">
    <source>
        <dbReference type="Proteomes" id="UP000182771"/>
    </source>
</evidence>
<dbReference type="Proteomes" id="UP000182771">
    <property type="component" value="Unassembled WGS sequence"/>
</dbReference>
<evidence type="ECO:0000256" key="3">
    <source>
        <dbReference type="SAM" id="Coils"/>
    </source>
</evidence>
<dbReference type="EMBL" id="FNND01000003">
    <property type="protein sequence ID" value="SDW66050.1"/>
    <property type="molecule type" value="Genomic_DNA"/>
</dbReference>
<dbReference type="GO" id="GO:0000428">
    <property type="term" value="C:DNA-directed RNA polymerase complex"/>
    <property type="evidence" value="ECO:0007669"/>
    <property type="project" value="UniProtKB-KW"/>
</dbReference>
<evidence type="ECO:0000256" key="1">
    <source>
        <dbReference type="ARBA" id="ARBA00022478"/>
    </source>
</evidence>
<dbReference type="InterPro" id="IPR006110">
    <property type="entry name" value="Pol_omega/Rpo6/RPB6"/>
</dbReference>
<sequence length="115" mass="13501">MINLKRIDAPQTTVTYDKNKIDAQTGNIYEAISIIAKRASQINAEIKRELEEKLEEFAINNDSLEEVFENKEQIEVSKFYEKLPKPQAIAVKEWLDGDIEYRYIDEKQNHEYSFA</sequence>
<dbReference type="Pfam" id="PF01192">
    <property type="entry name" value="RNA_pol_Rpb6"/>
    <property type="match status" value="1"/>
</dbReference>
<feature type="coiled-coil region" evidence="3">
    <location>
        <begin position="36"/>
        <end position="67"/>
    </location>
</feature>
<organism evidence="4 5">
    <name type="scientific">Capnocytophaga granulosa</name>
    <dbReference type="NCBI Taxonomy" id="45242"/>
    <lineage>
        <taxon>Bacteria</taxon>
        <taxon>Pseudomonadati</taxon>
        <taxon>Bacteroidota</taxon>
        <taxon>Flavobacteriia</taxon>
        <taxon>Flavobacteriales</taxon>
        <taxon>Flavobacteriaceae</taxon>
        <taxon>Capnocytophaga</taxon>
    </lineage>
</organism>
<dbReference type="SMART" id="SM01409">
    <property type="entry name" value="RNA_pol_Rpb6"/>
    <property type="match status" value="1"/>
</dbReference>
<reference evidence="4 5" key="1">
    <citation type="submission" date="2016-10" db="EMBL/GenBank/DDBJ databases">
        <authorList>
            <person name="Varghese N."/>
            <person name="Submissions S."/>
        </authorList>
    </citation>
    <scope>NUCLEOTIDE SEQUENCE [LARGE SCALE GENOMIC DNA]</scope>
    <source>
        <strain evidence="4 5">DSM 11449</strain>
    </source>
</reference>
<evidence type="ECO:0000256" key="2">
    <source>
        <dbReference type="ARBA" id="ARBA00023163"/>
    </source>
</evidence>
<dbReference type="GO" id="GO:0003677">
    <property type="term" value="F:DNA binding"/>
    <property type="evidence" value="ECO:0007669"/>
    <property type="project" value="InterPro"/>
</dbReference>
<gene>
    <name evidence="4" type="ORF">SAMN05444420_103139</name>
</gene>
<dbReference type="OrthoDB" id="9429628at2"/>
<keyword evidence="1" id="KW-0240">DNA-directed RNA polymerase</keyword>
<keyword evidence="5" id="KW-1185">Reference proteome</keyword>
<name>A0A1H2VCU8_9FLAO</name>
<accession>A0A1H2VCU8</accession>
<dbReference type="AlphaFoldDB" id="A0A1H2VCU8"/>
<protein>
    <submittedName>
        <fullName evidence="4">RNA polymerase Rpb6</fullName>
    </submittedName>
</protein>
<evidence type="ECO:0000313" key="4">
    <source>
        <dbReference type="EMBL" id="SDW66050.1"/>
    </source>
</evidence>
<keyword evidence="2" id="KW-0804">Transcription</keyword>
<dbReference type="GO" id="GO:0003899">
    <property type="term" value="F:DNA-directed RNA polymerase activity"/>
    <property type="evidence" value="ECO:0007669"/>
    <property type="project" value="InterPro"/>
</dbReference>
<keyword evidence="3" id="KW-0175">Coiled coil</keyword>
<proteinExistence type="predicted"/>